<gene>
    <name evidence="2" type="ORF">KD146_08265</name>
</gene>
<dbReference type="SUPFAM" id="SSF51658">
    <property type="entry name" value="Xylose isomerase-like"/>
    <property type="match status" value="1"/>
</dbReference>
<comment type="caution">
    <text evidence="2">The sequence shown here is derived from an EMBL/GenBank/DDBJ whole genome shotgun (WGS) entry which is preliminary data.</text>
</comment>
<evidence type="ECO:0000313" key="3">
    <source>
        <dbReference type="Proteomes" id="UP000678281"/>
    </source>
</evidence>
<dbReference type="PANTHER" id="PTHR12110:SF41">
    <property type="entry name" value="INOSOSE DEHYDRATASE"/>
    <property type="match status" value="1"/>
</dbReference>
<evidence type="ECO:0000259" key="1">
    <source>
        <dbReference type="Pfam" id="PF01261"/>
    </source>
</evidence>
<dbReference type="Pfam" id="PF01261">
    <property type="entry name" value="AP_endonuc_2"/>
    <property type="match status" value="1"/>
</dbReference>
<dbReference type="Gene3D" id="3.20.20.150">
    <property type="entry name" value="Divalent-metal-dependent TIM barrel enzymes"/>
    <property type="match status" value="1"/>
</dbReference>
<dbReference type="RefSeq" id="WP_212658218.1">
    <property type="nucleotide sequence ID" value="NZ_JAGXTP010000001.1"/>
</dbReference>
<feature type="domain" description="Xylose isomerase-like TIM barrel" evidence="1">
    <location>
        <begin position="56"/>
        <end position="251"/>
    </location>
</feature>
<dbReference type="Proteomes" id="UP000678281">
    <property type="component" value="Unassembled WGS sequence"/>
</dbReference>
<dbReference type="InterPro" id="IPR050312">
    <property type="entry name" value="IolE/XylAMocC-like"/>
</dbReference>
<sequence length="261" mass="28839">MVLVNCFSTLGCPQRTLRQSIELAQAHDIPMVEVRTLSGSNDLTQNLASEFGQPADLTACLGDADIKVPVMGSSHRLFDETFDFAPLQNLAQWADAAGVRFLRVFDGKGETLDSEMLDLAQARFEHWEALRAAQGIKAQLLIETHGVLCANQALEAFCNRLRDAPILWDTHHTWAAGNALAQTREIIGARLAHLHVKDSLLRAGKRQYVLPGTGSFPAADLARVLTEFPPVSAAVSLEWEKHWHPEIPDLESALTYARPWL</sequence>
<dbReference type="InterPro" id="IPR036237">
    <property type="entry name" value="Xyl_isomerase-like_sf"/>
</dbReference>
<organism evidence="2 3">
    <name type="scientific">Devosia litorisediminis</name>
    <dbReference type="NCBI Taxonomy" id="2829817"/>
    <lineage>
        <taxon>Bacteria</taxon>
        <taxon>Pseudomonadati</taxon>
        <taxon>Pseudomonadota</taxon>
        <taxon>Alphaproteobacteria</taxon>
        <taxon>Hyphomicrobiales</taxon>
        <taxon>Devosiaceae</taxon>
        <taxon>Devosia</taxon>
    </lineage>
</organism>
<dbReference type="InterPro" id="IPR013022">
    <property type="entry name" value="Xyl_isomerase-like_TIM-brl"/>
</dbReference>
<protein>
    <submittedName>
        <fullName evidence="2">TIM barrel protein</fullName>
    </submittedName>
</protein>
<accession>A0A942E5R1</accession>
<name>A0A942E5R1_9HYPH</name>
<reference evidence="2" key="1">
    <citation type="submission" date="2021-04" db="EMBL/GenBank/DDBJ databases">
        <title>Devosia litorisediminis sp. nov., isolated from a sand dune.</title>
        <authorList>
            <person name="Park S."/>
            <person name="Yoon J.-H."/>
        </authorList>
    </citation>
    <scope>NUCLEOTIDE SEQUENCE</scope>
    <source>
        <strain evidence="2">BSSL-BM10</strain>
    </source>
</reference>
<dbReference type="PANTHER" id="PTHR12110">
    <property type="entry name" value="HYDROXYPYRUVATE ISOMERASE"/>
    <property type="match status" value="1"/>
</dbReference>
<evidence type="ECO:0000313" key="2">
    <source>
        <dbReference type="EMBL" id="MBS3848688.1"/>
    </source>
</evidence>
<keyword evidence="3" id="KW-1185">Reference proteome</keyword>
<dbReference type="AlphaFoldDB" id="A0A942E5R1"/>
<proteinExistence type="predicted"/>
<dbReference type="EMBL" id="JAGXTP010000001">
    <property type="protein sequence ID" value="MBS3848688.1"/>
    <property type="molecule type" value="Genomic_DNA"/>
</dbReference>